<dbReference type="AlphaFoldDB" id="A0AAV1WTY7"/>
<sequence length="104" mass="11852">MNQINSATEISIGTLMTENEKIKEQNVYKIKLYMTMPEMCSYFMGTLGAPYVGIMAGVTYKDFRELMDVGDRIEMLLKAVKLSIAEGDGIAAKKNFLQRRKRMK</sequence>
<dbReference type="EMBL" id="CAXHTB010000009">
    <property type="protein sequence ID" value="CAL0312894.1"/>
    <property type="molecule type" value="Genomic_DNA"/>
</dbReference>
<evidence type="ECO:0000313" key="1">
    <source>
        <dbReference type="EMBL" id="CAL0312894.1"/>
    </source>
</evidence>
<gene>
    <name evidence="1" type="ORF">LLUT_LOCUS13954</name>
</gene>
<protein>
    <submittedName>
        <fullName evidence="1">Uncharacterized protein</fullName>
    </submittedName>
</protein>
<accession>A0AAV1WTY7</accession>
<comment type="caution">
    <text evidence="1">The sequence shown here is derived from an EMBL/GenBank/DDBJ whole genome shotgun (WGS) entry which is preliminary data.</text>
</comment>
<name>A0AAV1WTY7_LUPLU</name>
<keyword evidence="2" id="KW-1185">Reference proteome</keyword>
<dbReference type="Proteomes" id="UP001497480">
    <property type="component" value="Unassembled WGS sequence"/>
</dbReference>
<organism evidence="1 2">
    <name type="scientific">Lupinus luteus</name>
    <name type="common">European yellow lupine</name>
    <dbReference type="NCBI Taxonomy" id="3873"/>
    <lineage>
        <taxon>Eukaryota</taxon>
        <taxon>Viridiplantae</taxon>
        <taxon>Streptophyta</taxon>
        <taxon>Embryophyta</taxon>
        <taxon>Tracheophyta</taxon>
        <taxon>Spermatophyta</taxon>
        <taxon>Magnoliopsida</taxon>
        <taxon>eudicotyledons</taxon>
        <taxon>Gunneridae</taxon>
        <taxon>Pentapetalae</taxon>
        <taxon>rosids</taxon>
        <taxon>fabids</taxon>
        <taxon>Fabales</taxon>
        <taxon>Fabaceae</taxon>
        <taxon>Papilionoideae</taxon>
        <taxon>50 kb inversion clade</taxon>
        <taxon>genistoids sensu lato</taxon>
        <taxon>core genistoids</taxon>
        <taxon>Genisteae</taxon>
        <taxon>Lupinus</taxon>
    </lineage>
</organism>
<evidence type="ECO:0000313" key="2">
    <source>
        <dbReference type="Proteomes" id="UP001497480"/>
    </source>
</evidence>
<reference evidence="1 2" key="1">
    <citation type="submission" date="2024-03" db="EMBL/GenBank/DDBJ databases">
        <authorList>
            <person name="Martinez-Hernandez J."/>
        </authorList>
    </citation>
    <scope>NUCLEOTIDE SEQUENCE [LARGE SCALE GENOMIC DNA]</scope>
</reference>
<proteinExistence type="predicted"/>